<evidence type="ECO:0000256" key="10">
    <source>
        <dbReference type="ARBA" id="ARBA00030399"/>
    </source>
</evidence>
<evidence type="ECO:0000256" key="11">
    <source>
        <dbReference type="ARBA" id="ARBA00031088"/>
    </source>
</evidence>
<dbReference type="InterPro" id="IPR004573">
    <property type="entry name" value="rRNA_ssu_MeTfrase_B"/>
</dbReference>
<evidence type="ECO:0000256" key="3">
    <source>
        <dbReference type="ARBA" id="ARBA00012140"/>
    </source>
</evidence>
<dbReference type="PROSITE" id="PS51686">
    <property type="entry name" value="SAM_MT_RSMB_NOP"/>
    <property type="match status" value="1"/>
</dbReference>
<dbReference type="NCBIfam" id="TIGR00563">
    <property type="entry name" value="rsmB"/>
    <property type="match status" value="1"/>
</dbReference>
<dbReference type="PANTHER" id="PTHR22807">
    <property type="entry name" value="NOP2 YEAST -RELATED NOL1/NOP2/FMU SUN DOMAIN-CONTAINING"/>
    <property type="match status" value="1"/>
</dbReference>
<dbReference type="CDD" id="cd02440">
    <property type="entry name" value="AdoMet_MTases"/>
    <property type="match status" value="1"/>
</dbReference>
<dbReference type="GO" id="GO:0008649">
    <property type="term" value="F:rRNA methyltransferase activity"/>
    <property type="evidence" value="ECO:0007669"/>
    <property type="project" value="InterPro"/>
</dbReference>
<comment type="catalytic activity">
    <reaction evidence="12">
        <text>cytidine(967) in 16S rRNA + S-adenosyl-L-methionine = 5-methylcytidine(967) in 16S rRNA + S-adenosyl-L-homocysteine + H(+)</text>
        <dbReference type="Rhea" id="RHEA:42748"/>
        <dbReference type="Rhea" id="RHEA-COMP:10219"/>
        <dbReference type="Rhea" id="RHEA-COMP:10220"/>
        <dbReference type="ChEBI" id="CHEBI:15378"/>
        <dbReference type="ChEBI" id="CHEBI:57856"/>
        <dbReference type="ChEBI" id="CHEBI:59789"/>
        <dbReference type="ChEBI" id="CHEBI:74483"/>
        <dbReference type="ChEBI" id="CHEBI:82748"/>
        <dbReference type="EC" id="2.1.1.176"/>
    </reaction>
</comment>
<dbReference type="InterPro" id="IPR006027">
    <property type="entry name" value="NusB_RsmB_TIM44"/>
</dbReference>
<dbReference type="Gene3D" id="1.10.940.10">
    <property type="entry name" value="NusB-like"/>
    <property type="match status" value="1"/>
</dbReference>
<keyword evidence="5" id="KW-0698">rRNA processing</keyword>
<dbReference type="Pfam" id="PF01189">
    <property type="entry name" value="Methyltr_RsmB-F"/>
    <property type="match status" value="1"/>
</dbReference>
<protein>
    <recommendedName>
        <fullName evidence="3">16S rRNA (cytosine(967)-C(5))-methyltransferase</fullName>
        <ecNumber evidence="3">2.1.1.176</ecNumber>
    </recommendedName>
    <alternativeName>
        <fullName evidence="10">16S rRNA m5C967 methyltransferase</fullName>
    </alternativeName>
    <alternativeName>
        <fullName evidence="11">rRNA (cytosine-C(5)-)-methyltransferase RsmB</fullName>
    </alternativeName>
</protein>
<dbReference type="STRING" id="1830138.SAMN05443507_10985"/>
<keyword evidence="9 13" id="KW-0694">RNA-binding</keyword>
<dbReference type="GO" id="GO:0003723">
    <property type="term" value="F:RNA binding"/>
    <property type="evidence" value="ECO:0007669"/>
    <property type="project" value="UniProtKB-UniRule"/>
</dbReference>
<feature type="active site" description="Nucleophile" evidence="13">
    <location>
        <position position="395"/>
    </location>
</feature>
<evidence type="ECO:0000259" key="14">
    <source>
        <dbReference type="PROSITE" id="PS51686"/>
    </source>
</evidence>
<dbReference type="FunFam" id="3.40.50.150:FF:000022">
    <property type="entry name" value="Ribosomal RNA small subunit methyltransferase B"/>
    <property type="match status" value="1"/>
</dbReference>
<keyword evidence="8 13" id="KW-0949">S-adenosyl-L-methionine</keyword>
<dbReference type="RefSeq" id="WP_165611963.1">
    <property type="nucleotide sequence ID" value="NZ_FRAF01000009.1"/>
</dbReference>
<feature type="binding site" evidence="13">
    <location>
        <begin position="271"/>
        <end position="277"/>
    </location>
    <ligand>
        <name>S-adenosyl-L-methionine</name>
        <dbReference type="ChEBI" id="CHEBI:59789"/>
    </ligand>
</feature>
<dbReference type="Gene3D" id="3.40.50.150">
    <property type="entry name" value="Vaccinia Virus protein VP39"/>
    <property type="match status" value="1"/>
</dbReference>
<keyword evidence="4" id="KW-0963">Cytoplasm</keyword>
<sequence length="459" mass="51840">MQRRPSITARSVALAVLTRVESGNAYANILLAEQLANSPLDARDRGLCTELVYGTLQQMRLLDAWLQTCLQRSLQSLDSNVRWILRMTAYQLLHLDRIPDYAAIHAAVEMCKISAPRASGFVNGVLRNLMRRGSPRQQLDRLLQNVTDPIERQALSLSLPTWIYAGLSQRYGAEAATRMLEAQNHPVPLSVRVNLLRTNREELLQRLHHQLGEGAAESSPLCEEAVHLRLSQDVRSLDVYGDGWMTLQDEGAMLVVEAVDPQAGERVLDMCAAPGGKTTHMAERMGNQGWIDALDVHLHKVRSIKEAASRLGIDIIHPRLLDARKASNQPPLQEVYDAVLLDAPCSGFGVLRHRPDIRWRRSPADIESLKVLQQELLWNAARFVRPGGRIVYSTCTLWAEENELLVERFLLEHKEFQVVAVPRLERLLAGRHLTQLGYLLSPEWYATDGFYMVRLEKQV</sequence>
<keyword evidence="16" id="KW-1185">Reference proteome</keyword>
<dbReference type="InterPro" id="IPR001678">
    <property type="entry name" value="MeTrfase_RsmB-F_NOP2_dom"/>
</dbReference>
<proteinExistence type="inferred from homology"/>
<organism evidence="15 16">
    <name type="scientific">Alicyclobacillus tolerans</name>
    <dbReference type="NCBI Taxonomy" id="90970"/>
    <lineage>
        <taxon>Bacteria</taxon>
        <taxon>Bacillati</taxon>
        <taxon>Bacillota</taxon>
        <taxon>Bacilli</taxon>
        <taxon>Bacillales</taxon>
        <taxon>Alicyclobacillaceae</taxon>
        <taxon>Alicyclobacillus</taxon>
    </lineage>
</organism>
<feature type="binding site" evidence="13">
    <location>
        <position position="322"/>
    </location>
    <ligand>
        <name>S-adenosyl-L-methionine</name>
        <dbReference type="ChEBI" id="CHEBI:59789"/>
    </ligand>
</feature>
<evidence type="ECO:0000313" key="16">
    <source>
        <dbReference type="Proteomes" id="UP000184016"/>
    </source>
</evidence>
<keyword evidence="7 13" id="KW-0808">Transferase</keyword>
<comment type="similarity">
    <text evidence="13">Belongs to the class I-like SAM-binding methyltransferase superfamily. RsmB/NOP family.</text>
</comment>
<dbReference type="Proteomes" id="UP000184016">
    <property type="component" value="Unassembled WGS sequence"/>
</dbReference>
<evidence type="ECO:0000256" key="9">
    <source>
        <dbReference type="ARBA" id="ARBA00022884"/>
    </source>
</evidence>
<evidence type="ECO:0000256" key="2">
    <source>
        <dbReference type="ARBA" id="ARBA00004496"/>
    </source>
</evidence>
<dbReference type="NCBIfam" id="NF011494">
    <property type="entry name" value="PRK14902.1"/>
    <property type="match status" value="1"/>
</dbReference>
<keyword evidence="6 13" id="KW-0489">Methyltransferase</keyword>
<evidence type="ECO:0000256" key="8">
    <source>
        <dbReference type="ARBA" id="ARBA00022691"/>
    </source>
</evidence>
<dbReference type="PRINTS" id="PR02008">
    <property type="entry name" value="RCMTFAMILY"/>
</dbReference>
<evidence type="ECO:0000256" key="12">
    <source>
        <dbReference type="ARBA" id="ARBA00047283"/>
    </source>
</evidence>
<dbReference type="GO" id="GO:0005737">
    <property type="term" value="C:cytoplasm"/>
    <property type="evidence" value="ECO:0007669"/>
    <property type="project" value="UniProtKB-SubCell"/>
</dbReference>
<dbReference type="EMBL" id="FRAF01000009">
    <property type="protein sequence ID" value="SHK16476.1"/>
    <property type="molecule type" value="Genomic_DNA"/>
</dbReference>
<dbReference type="Pfam" id="PF01029">
    <property type="entry name" value="NusB"/>
    <property type="match status" value="1"/>
</dbReference>
<evidence type="ECO:0000256" key="4">
    <source>
        <dbReference type="ARBA" id="ARBA00022490"/>
    </source>
</evidence>
<dbReference type="SUPFAM" id="SSF53335">
    <property type="entry name" value="S-adenosyl-L-methionine-dependent methyltransferases"/>
    <property type="match status" value="1"/>
</dbReference>
<dbReference type="InterPro" id="IPR049560">
    <property type="entry name" value="MeTrfase_RsmB-F_NOP2_cat"/>
</dbReference>
<feature type="binding site" evidence="13">
    <location>
        <position position="342"/>
    </location>
    <ligand>
        <name>S-adenosyl-L-methionine</name>
        <dbReference type="ChEBI" id="CHEBI:59789"/>
    </ligand>
</feature>
<dbReference type="InterPro" id="IPR035926">
    <property type="entry name" value="NusB-like_sf"/>
</dbReference>
<gene>
    <name evidence="15" type="ORF">SAMN05443507_10985</name>
</gene>
<comment type="function">
    <text evidence="1">Specifically methylates the cytosine at position 967 (m5C967) of 16S rRNA.</text>
</comment>
<evidence type="ECO:0000313" key="15">
    <source>
        <dbReference type="EMBL" id="SHK16476.1"/>
    </source>
</evidence>
<dbReference type="EC" id="2.1.1.176" evidence="3"/>
<comment type="subcellular location">
    <subcellularLocation>
        <location evidence="2">Cytoplasm</location>
    </subcellularLocation>
</comment>
<dbReference type="AlphaFoldDB" id="A0A1M6Q8J3"/>
<evidence type="ECO:0000256" key="1">
    <source>
        <dbReference type="ARBA" id="ARBA00002724"/>
    </source>
</evidence>
<dbReference type="InterPro" id="IPR029063">
    <property type="entry name" value="SAM-dependent_MTases_sf"/>
</dbReference>
<evidence type="ECO:0000256" key="5">
    <source>
        <dbReference type="ARBA" id="ARBA00022552"/>
    </source>
</evidence>
<dbReference type="InterPro" id="IPR023267">
    <property type="entry name" value="RCMT"/>
</dbReference>
<feature type="binding site" evidence="13">
    <location>
        <position position="295"/>
    </location>
    <ligand>
        <name>S-adenosyl-L-methionine</name>
        <dbReference type="ChEBI" id="CHEBI:59789"/>
    </ligand>
</feature>
<accession>A0A1M6Q8J3</accession>
<dbReference type="GO" id="GO:0006355">
    <property type="term" value="P:regulation of DNA-templated transcription"/>
    <property type="evidence" value="ECO:0007669"/>
    <property type="project" value="InterPro"/>
</dbReference>
<dbReference type="Pfam" id="PF22458">
    <property type="entry name" value="RsmF-B_ferredox"/>
    <property type="match status" value="1"/>
</dbReference>
<feature type="domain" description="SAM-dependent MTase RsmB/NOP-type" evidence="14">
    <location>
        <begin position="179"/>
        <end position="458"/>
    </location>
</feature>
<dbReference type="InterPro" id="IPR054728">
    <property type="entry name" value="RsmB-like_ferredoxin"/>
</dbReference>
<reference evidence="16" key="1">
    <citation type="submission" date="2016-11" db="EMBL/GenBank/DDBJ databases">
        <authorList>
            <person name="Varghese N."/>
            <person name="Submissions S."/>
        </authorList>
    </citation>
    <scope>NUCLEOTIDE SEQUENCE [LARGE SCALE GENOMIC DNA]</scope>
    <source>
        <strain evidence="16">USBA-503</strain>
    </source>
</reference>
<name>A0A1M6Q8J3_9BACL</name>
<evidence type="ECO:0000256" key="7">
    <source>
        <dbReference type="ARBA" id="ARBA00022679"/>
    </source>
</evidence>
<evidence type="ECO:0000256" key="6">
    <source>
        <dbReference type="ARBA" id="ARBA00022603"/>
    </source>
</evidence>
<dbReference type="SUPFAM" id="SSF48013">
    <property type="entry name" value="NusB-like"/>
    <property type="match status" value="1"/>
</dbReference>
<evidence type="ECO:0000256" key="13">
    <source>
        <dbReference type="PROSITE-ProRule" id="PRU01023"/>
    </source>
</evidence>
<dbReference type="PANTHER" id="PTHR22807:SF53">
    <property type="entry name" value="RIBOSOMAL RNA SMALL SUBUNIT METHYLTRANSFERASE B-RELATED"/>
    <property type="match status" value="1"/>
</dbReference>